<keyword evidence="7" id="KW-0032">Aminotransferase</keyword>
<dbReference type="EMBL" id="CP120733">
    <property type="protein sequence ID" value="WFD11310.1"/>
    <property type="molecule type" value="Genomic_DNA"/>
</dbReference>
<keyword evidence="4" id="KW-0663">Pyridoxal phosphate</keyword>
<gene>
    <name evidence="7" type="ORF">P4S50_04330</name>
</gene>
<evidence type="ECO:0000313" key="7">
    <source>
        <dbReference type="EMBL" id="WFD11310.1"/>
    </source>
</evidence>
<dbReference type="InterPro" id="IPR010969">
    <property type="entry name" value="Cys_dSase-rel_unknwn_funct"/>
</dbReference>
<dbReference type="NCBIfam" id="TIGR01977">
    <property type="entry name" value="am_tr_V_EF2568"/>
    <property type="match status" value="1"/>
</dbReference>
<comment type="cofactor">
    <cofactor evidence="1">
        <name>pyridoxal 5'-phosphate</name>
        <dbReference type="ChEBI" id="CHEBI:597326"/>
    </cofactor>
</comment>
<feature type="domain" description="Aminotransferase class V" evidence="6">
    <location>
        <begin position="6"/>
        <end position="378"/>
    </location>
</feature>
<dbReference type="PIRSF" id="PIRSF005572">
    <property type="entry name" value="NifS"/>
    <property type="match status" value="1"/>
</dbReference>
<evidence type="ECO:0000259" key="6">
    <source>
        <dbReference type="Pfam" id="PF00266"/>
    </source>
</evidence>
<dbReference type="InterPro" id="IPR015422">
    <property type="entry name" value="PyrdxlP-dep_Trfase_small"/>
</dbReference>
<dbReference type="PANTHER" id="PTHR43586:SF4">
    <property type="entry name" value="ISOPENICILLIN N EPIMERASE"/>
    <property type="match status" value="1"/>
</dbReference>
<dbReference type="Gene3D" id="3.40.640.10">
    <property type="entry name" value="Type I PLP-dependent aspartate aminotransferase-like (Major domain)"/>
    <property type="match status" value="1"/>
</dbReference>
<name>A0ABY8EJQ2_9FIRM</name>
<evidence type="ECO:0000256" key="1">
    <source>
        <dbReference type="ARBA" id="ARBA00001933"/>
    </source>
</evidence>
<dbReference type="PANTHER" id="PTHR43586">
    <property type="entry name" value="CYSTEINE DESULFURASE"/>
    <property type="match status" value="1"/>
</dbReference>
<comment type="catalytic activity">
    <reaction evidence="5">
        <text>(sulfur carrier)-H + L-cysteine = (sulfur carrier)-SH + L-alanine</text>
        <dbReference type="Rhea" id="RHEA:43892"/>
        <dbReference type="Rhea" id="RHEA-COMP:14737"/>
        <dbReference type="Rhea" id="RHEA-COMP:14739"/>
        <dbReference type="ChEBI" id="CHEBI:29917"/>
        <dbReference type="ChEBI" id="CHEBI:35235"/>
        <dbReference type="ChEBI" id="CHEBI:57972"/>
        <dbReference type="ChEBI" id="CHEBI:64428"/>
        <dbReference type="EC" id="2.8.1.7"/>
    </reaction>
</comment>
<dbReference type="Pfam" id="PF00266">
    <property type="entry name" value="Aminotran_5"/>
    <property type="match status" value="1"/>
</dbReference>
<dbReference type="InterPro" id="IPR016454">
    <property type="entry name" value="Cysteine_dSase"/>
</dbReference>
<keyword evidence="8" id="KW-1185">Reference proteome</keyword>
<protein>
    <recommendedName>
        <fullName evidence="3">cysteine desulfurase</fullName>
        <ecNumber evidence="3">2.8.1.7</ecNumber>
    </recommendedName>
</protein>
<organism evidence="7 8">
    <name type="scientific">Tepidibacter hydrothermalis</name>
    <dbReference type="NCBI Taxonomy" id="3036126"/>
    <lineage>
        <taxon>Bacteria</taxon>
        <taxon>Bacillati</taxon>
        <taxon>Bacillota</taxon>
        <taxon>Clostridia</taxon>
        <taxon>Peptostreptococcales</taxon>
        <taxon>Peptostreptococcaceae</taxon>
        <taxon>Tepidibacter</taxon>
    </lineage>
</organism>
<dbReference type="SUPFAM" id="SSF53383">
    <property type="entry name" value="PLP-dependent transferases"/>
    <property type="match status" value="1"/>
</dbReference>
<evidence type="ECO:0000313" key="8">
    <source>
        <dbReference type="Proteomes" id="UP001222800"/>
    </source>
</evidence>
<reference evidence="7 8" key="1">
    <citation type="submission" date="2023-03" db="EMBL/GenBank/DDBJ databases">
        <title>Complete genome sequence of Tepidibacter sp. SWIR-1, isolated from a deep-sea hydrothermal vent.</title>
        <authorList>
            <person name="Li X."/>
        </authorList>
    </citation>
    <scope>NUCLEOTIDE SEQUENCE [LARGE SCALE GENOMIC DNA]</scope>
    <source>
        <strain evidence="7 8">SWIR-1</strain>
    </source>
</reference>
<evidence type="ECO:0000256" key="4">
    <source>
        <dbReference type="ARBA" id="ARBA00022898"/>
    </source>
</evidence>
<dbReference type="GO" id="GO:0008483">
    <property type="term" value="F:transaminase activity"/>
    <property type="evidence" value="ECO:0007669"/>
    <property type="project" value="UniProtKB-KW"/>
</dbReference>
<dbReference type="RefSeq" id="WP_277733333.1">
    <property type="nucleotide sequence ID" value="NZ_CP120733.1"/>
</dbReference>
<dbReference type="InterPro" id="IPR015424">
    <property type="entry name" value="PyrdxlP-dep_Trfase"/>
</dbReference>
<comment type="similarity">
    <text evidence="2">Belongs to the class-V pyridoxal-phosphate-dependent aminotransferase family. Csd subfamily.</text>
</comment>
<dbReference type="InterPro" id="IPR015421">
    <property type="entry name" value="PyrdxlP-dep_Trfase_major"/>
</dbReference>
<keyword evidence="7" id="KW-0808">Transferase</keyword>
<sequence length="386" mass="43469">MLDNIVYLDNAATTFPKPERVYEQMDKVGRAYGVNAGRSSYKLAKMANKLIDETKSELGSLVNTNENDIVFSPSATIAFNQILQGLDFKTINNVYVTPFEHNAVMRTLNFLQKKYKFDIIIIPFDNKTFELDKSKLKIKFANNNPDIIIMSHVSNVTGYILPIEEIIQVASKYQPIVILDAAQSLGLISIDLSKLDVDFLVFAGHKTLYGPFGIAGFINNYKKGNLNEYILGGTGSDSLNLNMPEEGPLRYEAGSQNINAVAGLNASLKWIKETGVENIFRKKKILTEKIISKLQKLYDINLYIPNNLDRHIGIVSFCLGDYNSNELGQILDEEFNISVRSGYHCSPFMQEFLQTQHNSGTVRISLGYFNSEEDIDKLIESLEELE</sequence>
<dbReference type="Gene3D" id="3.90.1150.10">
    <property type="entry name" value="Aspartate Aminotransferase, domain 1"/>
    <property type="match status" value="1"/>
</dbReference>
<evidence type="ECO:0000256" key="2">
    <source>
        <dbReference type="ARBA" id="ARBA00010447"/>
    </source>
</evidence>
<accession>A0ABY8EJQ2</accession>
<dbReference type="Proteomes" id="UP001222800">
    <property type="component" value="Chromosome"/>
</dbReference>
<evidence type="ECO:0000256" key="3">
    <source>
        <dbReference type="ARBA" id="ARBA00012239"/>
    </source>
</evidence>
<proteinExistence type="inferred from homology"/>
<dbReference type="InterPro" id="IPR000192">
    <property type="entry name" value="Aminotrans_V_dom"/>
</dbReference>
<dbReference type="EC" id="2.8.1.7" evidence="3"/>
<evidence type="ECO:0000256" key="5">
    <source>
        <dbReference type="ARBA" id="ARBA00050776"/>
    </source>
</evidence>